<evidence type="ECO:0000256" key="7">
    <source>
        <dbReference type="ARBA" id="ARBA00023146"/>
    </source>
</evidence>
<dbReference type="PANTHER" id="PTHR10055:SF5">
    <property type="entry name" value="TRYPTOPHAN--TRNA LIGASE"/>
    <property type="match status" value="1"/>
</dbReference>
<evidence type="ECO:0000256" key="6">
    <source>
        <dbReference type="ARBA" id="ARBA00022917"/>
    </source>
</evidence>
<evidence type="ECO:0000256" key="8">
    <source>
        <dbReference type="ARBA" id="ARBA00030268"/>
    </source>
</evidence>
<dbReference type="Gene3D" id="1.10.240.10">
    <property type="entry name" value="Tyrosyl-Transfer RNA Synthetase"/>
    <property type="match status" value="1"/>
</dbReference>
<comment type="caution">
    <text evidence="10">The sequence shown here is derived from an EMBL/GenBank/DDBJ whole genome shotgun (WGS) entry which is preliminary data.</text>
</comment>
<keyword evidence="3 9" id="KW-0436">Ligase</keyword>
<accession>A0A2H0E0F3</accession>
<organism evidence="10 11">
    <name type="scientific">Candidatus Beckwithbacteria bacterium CG22_combo_CG10-13_8_21_14_all_01_47_9</name>
    <dbReference type="NCBI Taxonomy" id="1974496"/>
    <lineage>
        <taxon>Bacteria</taxon>
        <taxon>Candidatus Beckwithiibacteriota</taxon>
    </lineage>
</organism>
<dbReference type="AlphaFoldDB" id="A0A2H0E0F3"/>
<dbReference type="PANTHER" id="PTHR10055">
    <property type="entry name" value="TRYPTOPHANYL-TRNA SYNTHETASE"/>
    <property type="match status" value="1"/>
</dbReference>
<evidence type="ECO:0000256" key="3">
    <source>
        <dbReference type="ARBA" id="ARBA00022598"/>
    </source>
</evidence>
<dbReference type="Gene3D" id="3.40.50.620">
    <property type="entry name" value="HUPs"/>
    <property type="match status" value="1"/>
</dbReference>
<protein>
    <recommendedName>
        <fullName evidence="2">tryptophan--tRNA ligase</fullName>
        <ecNumber evidence="2">6.1.1.2</ecNumber>
    </recommendedName>
    <alternativeName>
        <fullName evidence="8">Tryptophanyl-tRNA synthetase</fullName>
    </alternativeName>
</protein>
<keyword evidence="6 9" id="KW-0648">Protein biosynthesis</keyword>
<keyword evidence="4 9" id="KW-0547">Nucleotide-binding</keyword>
<dbReference type="SUPFAM" id="SSF52374">
    <property type="entry name" value="Nucleotidylyl transferase"/>
    <property type="match status" value="1"/>
</dbReference>
<evidence type="ECO:0000256" key="2">
    <source>
        <dbReference type="ARBA" id="ARBA00013161"/>
    </source>
</evidence>
<name>A0A2H0E0F3_9BACT</name>
<dbReference type="InterPro" id="IPR002305">
    <property type="entry name" value="aa-tRNA-synth_Ic"/>
</dbReference>
<evidence type="ECO:0000313" key="11">
    <source>
        <dbReference type="Proteomes" id="UP000229981"/>
    </source>
</evidence>
<dbReference type="GO" id="GO:0006436">
    <property type="term" value="P:tryptophanyl-tRNA aminoacylation"/>
    <property type="evidence" value="ECO:0007669"/>
    <property type="project" value="InterPro"/>
</dbReference>
<proteinExistence type="inferred from homology"/>
<evidence type="ECO:0000256" key="1">
    <source>
        <dbReference type="ARBA" id="ARBA00005594"/>
    </source>
</evidence>
<gene>
    <name evidence="10" type="ORF">COW80_03385</name>
</gene>
<dbReference type="GO" id="GO:0004830">
    <property type="term" value="F:tryptophan-tRNA ligase activity"/>
    <property type="evidence" value="ECO:0007669"/>
    <property type="project" value="UniProtKB-EC"/>
</dbReference>
<dbReference type="InterPro" id="IPR014729">
    <property type="entry name" value="Rossmann-like_a/b/a_fold"/>
</dbReference>
<dbReference type="Proteomes" id="UP000229981">
    <property type="component" value="Unassembled WGS sequence"/>
</dbReference>
<evidence type="ECO:0000256" key="9">
    <source>
        <dbReference type="RuleBase" id="RU363036"/>
    </source>
</evidence>
<dbReference type="InterPro" id="IPR002306">
    <property type="entry name" value="Trp-tRNA-ligase"/>
</dbReference>
<evidence type="ECO:0000256" key="5">
    <source>
        <dbReference type="ARBA" id="ARBA00022840"/>
    </source>
</evidence>
<dbReference type="GO" id="GO:0005524">
    <property type="term" value="F:ATP binding"/>
    <property type="evidence" value="ECO:0007669"/>
    <property type="project" value="UniProtKB-KW"/>
</dbReference>
<dbReference type="EMBL" id="PCTU01000085">
    <property type="protein sequence ID" value="PIP87892.1"/>
    <property type="molecule type" value="Genomic_DNA"/>
</dbReference>
<evidence type="ECO:0000313" key="10">
    <source>
        <dbReference type="EMBL" id="PIP87892.1"/>
    </source>
</evidence>
<dbReference type="Pfam" id="PF00579">
    <property type="entry name" value="tRNA-synt_1b"/>
    <property type="match status" value="1"/>
</dbReference>
<keyword evidence="5 9" id="KW-0067">ATP-binding</keyword>
<comment type="similarity">
    <text evidence="1 9">Belongs to the class-I aminoacyl-tRNA synthetase family.</text>
</comment>
<evidence type="ECO:0000256" key="4">
    <source>
        <dbReference type="ARBA" id="ARBA00022741"/>
    </source>
</evidence>
<reference evidence="10 11" key="1">
    <citation type="submission" date="2017-09" db="EMBL/GenBank/DDBJ databases">
        <title>Depth-based differentiation of microbial function through sediment-hosted aquifers and enrichment of novel symbionts in the deep terrestrial subsurface.</title>
        <authorList>
            <person name="Probst A.J."/>
            <person name="Ladd B."/>
            <person name="Jarett J.K."/>
            <person name="Geller-Mcgrath D.E."/>
            <person name="Sieber C.M."/>
            <person name="Emerson J.B."/>
            <person name="Anantharaman K."/>
            <person name="Thomas B.C."/>
            <person name="Malmstrom R."/>
            <person name="Stieglmeier M."/>
            <person name="Klingl A."/>
            <person name="Woyke T."/>
            <person name="Ryan C.M."/>
            <person name="Banfield J.F."/>
        </authorList>
    </citation>
    <scope>NUCLEOTIDE SEQUENCE [LARGE SCALE GENOMIC DNA]</scope>
    <source>
        <strain evidence="10">CG22_combo_CG10-13_8_21_14_all_01_47_9</strain>
    </source>
</reference>
<dbReference type="PRINTS" id="PR01039">
    <property type="entry name" value="TRNASYNTHTRP"/>
</dbReference>
<sequence>MTIELEQMAQAEYQEKSDLRRDLNEYYQKGRARLESLDRFVRYHPDPSRLMRIGVTFAHKGIESVAEAMADKKPWAAVIPGLNPSGPLHFGHKRIFDELLWLQSQGAEVFIPVANESTRTVYDSIIPSIIAMGFRADKTHIFVDSDYPDIYSVAIDLSKDLSLNKIYGVFGVGKDGNEENLGTLFYKGAVQLAQILLPQYSEFGGAKPVVIPVGIDQYPLIELARNQIKNKEMNQPAAIFLKFALGLESREQVMSASRPKSAIFLTDDRETVLKKLKSAYTGGSVSADFQRENGGIPEICPIHNLMINHFAKDDSLGRQCSAGEILCGECKREAGEQILDYLAEHQSKLAEASKRVNEFILKTPIRSIFKKESI</sequence>
<dbReference type="GO" id="GO:0005737">
    <property type="term" value="C:cytoplasm"/>
    <property type="evidence" value="ECO:0007669"/>
    <property type="project" value="TreeGrafter"/>
</dbReference>
<dbReference type="EC" id="6.1.1.2" evidence="2"/>
<keyword evidence="7 9" id="KW-0030">Aminoacyl-tRNA synthetase</keyword>